<gene>
    <name evidence="2" type="ORF">ACFFU1_05980</name>
</gene>
<dbReference type="Proteomes" id="UP001589590">
    <property type="component" value="Unassembled WGS sequence"/>
</dbReference>
<evidence type="ECO:0000313" key="3">
    <source>
        <dbReference type="Proteomes" id="UP001589590"/>
    </source>
</evidence>
<comment type="caution">
    <text evidence="2">The sequence shown here is derived from an EMBL/GenBank/DDBJ whole genome shotgun (WGS) entry which is preliminary data.</text>
</comment>
<evidence type="ECO:0000313" key="2">
    <source>
        <dbReference type="EMBL" id="MFB9104435.1"/>
    </source>
</evidence>
<feature type="signal peptide" evidence="1">
    <location>
        <begin position="1"/>
        <end position="19"/>
    </location>
</feature>
<keyword evidence="1" id="KW-0732">Signal</keyword>
<keyword evidence="3" id="KW-1185">Reference proteome</keyword>
<name>A0ABV5GZE4_9FLAO</name>
<organism evidence="2 3">
    <name type="scientific">Algibacter miyuki</name>
    <dbReference type="NCBI Taxonomy" id="1306933"/>
    <lineage>
        <taxon>Bacteria</taxon>
        <taxon>Pseudomonadati</taxon>
        <taxon>Bacteroidota</taxon>
        <taxon>Flavobacteriia</taxon>
        <taxon>Flavobacteriales</taxon>
        <taxon>Flavobacteriaceae</taxon>
        <taxon>Algibacter</taxon>
    </lineage>
</organism>
<protein>
    <submittedName>
        <fullName evidence="2">Uncharacterized protein</fullName>
    </submittedName>
</protein>
<accession>A0ABV5GZE4</accession>
<reference evidence="2 3" key="1">
    <citation type="submission" date="2024-09" db="EMBL/GenBank/DDBJ databases">
        <authorList>
            <person name="Sun Q."/>
            <person name="Mori K."/>
        </authorList>
    </citation>
    <scope>NUCLEOTIDE SEQUENCE [LARGE SCALE GENOMIC DNA]</scope>
    <source>
        <strain evidence="2 3">CECT 8300</strain>
    </source>
</reference>
<dbReference type="EMBL" id="JBHMFA010000005">
    <property type="protein sequence ID" value="MFB9104435.1"/>
    <property type="molecule type" value="Genomic_DNA"/>
</dbReference>
<sequence length="158" mass="18547">MKKCVLLLAVALLSINCSGQKDENKKTEITTIEKPKGSWKVDKEFDENGNLIKYDSIYSWSSSEDIERLSAMDRDSLMQSFKSKFFKNYSRFEQQGFENIFSEDSLFSNHFFNDDFFGSDFGTDFMNIDQITEDLISRQKKFLEKYQSEIVLPKEDKE</sequence>
<evidence type="ECO:0000256" key="1">
    <source>
        <dbReference type="SAM" id="SignalP"/>
    </source>
</evidence>
<proteinExistence type="predicted"/>
<dbReference type="RefSeq" id="WP_290274508.1">
    <property type="nucleotide sequence ID" value="NZ_JAUFQP010000016.1"/>
</dbReference>
<feature type="chain" id="PRO_5047066132" evidence="1">
    <location>
        <begin position="20"/>
        <end position="158"/>
    </location>
</feature>